<reference evidence="2" key="1">
    <citation type="submission" date="2016-04" db="EMBL/GenBank/DDBJ databases">
        <authorList>
            <person name="Evans L.H."/>
            <person name="Alamgir A."/>
            <person name="Owens N."/>
            <person name="Weber N.D."/>
            <person name="Virtaneva K."/>
            <person name="Barbian K."/>
            <person name="Babar A."/>
            <person name="Rosenke K."/>
        </authorList>
    </citation>
    <scope>NUCLEOTIDE SEQUENCE</scope>
    <source>
        <strain evidence="2">86-2</strain>
    </source>
</reference>
<keyword evidence="1" id="KW-0732">Signal</keyword>
<proteinExistence type="predicted"/>
<organism evidence="2">
    <name type="scientific">uncultured Citrobacter sp</name>
    <dbReference type="NCBI Taxonomy" id="200446"/>
    <lineage>
        <taxon>Bacteria</taxon>
        <taxon>Pseudomonadati</taxon>
        <taxon>Pseudomonadota</taxon>
        <taxon>Gammaproteobacteria</taxon>
        <taxon>Enterobacterales</taxon>
        <taxon>Enterobacteriaceae</taxon>
        <taxon>Citrobacter</taxon>
        <taxon>environmental samples</taxon>
    </lineage>
</organism>
<feature type="signal peptide" evidence="1">
    <location>
        <begin position="1"/>
        <end position="22"/>
    </location>
</feature>
<evidence type="ECO:0000256" key="1">
    <source>
        <dbReference type="SAM" id="SignalP"/>
    </source>
</evidence>
<accession>A0A212IDP0</accession>
<evidence type="ECO:0000313" key="2">
    <source>
        <dbReference type="EMBL" id="SBV64833.1"/>
    </source>
</evidence>
<gene>
    <name evidence="2" type="ORF">KL86CIT2_390159</name>
</gene>
<sequence length="94" mass="10144">MKKSLFLGVITLAYGMSLQALASDTIDGKLTIIGHIVESTCHIDMTGGEPQNDCQSDAARLTAGNDKPNYQGVNTKRVMLPGDTTRQIVLNTYD</sequence>
<dbReference type="EMBL" id="FLUA01000037">
    <property type="protein sequence ID" value="SBV64833.1"/>
    <property type="molecule type" value="Genomic_DNA"/>
</dbReference>
<dbReference type="GeneID" id="87000546"/>
<dbReference type="AlphaFoldDB" id="A0A212IDP0"/>
<dbReference type="Pfam" id="PF10836">
    <property type="entry name" value="DUF2574"/>
    <property type="match status" value="1"/>
</dbReference>
<protein>
    <recommendedName>
        <fullName evidence="3">DUF2574 family protein</fullName>
    </recommendedName>
</protein>
<name>A0A212IDP0_9ENTR</name>
<feature type="chain" id="PRO_5011109119" description="DUF2574 family protein" evidence="1">
    <location>
        <begin position="23"/>
        <end position="94"/>
    </location>
</feature>
<dbReference type="RefSeq" id="WP_032936871.1">
    <property type="nucleotide sequence ID" value="NZ_LT598671.1"/>
</dbReference>
<dbReference type="InterPro" id="IPR020386">
    <property type="entry name" value="Uncharacterised_YehE"/>
</dbReference>
<evidence type="ECO:0008006" key="3">
    <source>
        <dbReference type="Google" id="ProtNLM"/>
    </source>
</evidence>